<organism evidence="7 8">
    <name type="scientific">Hyaloperonospora brassicae</name>
    <name type="common">Brassica downy mildew</name>
    <name type="synonym">Peronospora brassicae</name>
    <dbReference type="NCBI Taxonomy" id="162125"/>
    <lineage>
        <taxon>Eukaryota</taxon>
        <taxon>Sar</taxon>
        <taxon>Stramenopiles</taxon>
        <taxon>Oomycota</taxon>
        <taxon>Peronosporomycetes</taxon>
        <taxon>Peronosporales</taxon>
        <taxon>Peronosporaceae</taxon>
        <taxon>Hyaloperonospora</taxon>
    </lineage>
</organism>
<protein>
    <recommendedName>
        <fullName evidence="6">Amino acid transporter transmembrane domain-containing protein</fullName>
    </recommendedName>
</protein>
<dbReference type="EMBL" id="CANTFL010000138">
    <property type="protein sequence ID" value="CAI5715008.1"/>
    <property type="molecule type" value="Genomic_DNA"/>
</dbReference>
<keyword evidence="2 5" id="KW-0812">Transmembrane</keyword>
<evidence type="ECO:0000259" key="6">
    <source>
        <dbReference type="Pfam" id="PF01490"/>
    </source>
</evidence>
<feature type="transmembrane region" description="Helical" evidence="5">
    <location>
        <begin position="111"/>
        <end position="128"/>
    </location>
</feature>
<dbReference type="PANTHER" id="PTHR22950">
    <property type="entry name" value="AMINO ACID TRANSPORTER"/>
    <property type="match status" value="1"/>
</dbReference>
<evidence type="ECO:0000313" key="8">
    <source>
        <dbReference type="Proteomes" id="UP001162031"/>
    </source>
</evidence>
<evidence type="ECO:0000256" key="2">
    <source>
        <dbReference type="ARBA" id="ARBA00022692"/>
    </source>
</evidence>
<feature type="transmembrane region" description="Helical" evidence="5">
    <location>
        <begin position="296"/>
        <end position="316"/>
    </location>
</feature>
<dbReference type="AlphaFoldDB" id="A0AAV0T8S1"/>
<feature type="transmembrane region" description="Helical" evidence="5">
    <location>
        <begin position="452"/>
        <end position="472"/>
    </location>
</feature>
<gene>
    <name evidence="7" type="ORF">HBR001_LOCUS1353</name>
</gene>
<evidence type="ECO:0000313" key="7">
    <source>
        <dbReference type="EMBL" id="CAI5715008.1"/>
    </source>
</evidence>
<keyword evidence="8" id="KW-1185">Reference proteome</keyword>
<feature type="transmembrane region" description="Helical" evidence="5">
    <location>
        <begin position="213"/>
        <end position="233"/>
    </location>
</feature>
<feature type="transmembrane region" description="Helical" evidence="5">
    <location>
        <begin position="173"/>
        <end position="193"/>
    </location>
</feature>
<feature type="transmembrane region" description="Helical" evidence="5">
    <location>
        <begin position="245"/>
        <end position="263"/>
    </location>
</feature>
<evidence type="ECO:0000256" key="5">
    <source>
        <dbReference type="SAM" id="Phobius"/>
    </source>
</evidence>
<evidence type="ECO:0000256" key="1">
    <source>
        <dbReference type="ARBA" id="ARBA00004141"/>
    </source>
</evidence>
<dbReference type="Pfam" id="PF01490">
    <property type="entry name" value="Aa_trans"/>
    <property type="match status" value="2"/>
</dbReference>
<feature type="domain" description="Amino acid transporter transmembrane" evidence="6">
    <location>
        <begin position="349"/>
        <end position="534"/>
    </location>
</feature>
<feature type="transmembrane region" description="Helical" evidence="5">
    <location>
        <begin position="83"/>
        <end position="105"/>
    </location>
</feature>
<dbReference type="GO" id="GO:0015179">
    <property type="term" value="F:L-amino acid transmembrane transporter activity"/>
    <property type="evidence" value="ECO:0007669"/>
    <property type="project" value="TreeGrafter"/>
</dbReference>
<feature type="transmembrane region" description="Helical" evidence="5">
    <location>
        <begin position="478"/>
        <end position="503"/>
    </location>
</feature>
<feature type="domain" description="Amino acid transporter transmembrane" evidence="6">
    <location>
        <begin position="87"/>
        <end position="311"/>
    </location>
</feature>
<dbReference type="InterPro" id="IPR013057">
    <property type="entry name" value="AA_transpt_TM"/>
</dbReference>
<dbReference type="Proteomes" id="UP001162031">
    <property type="component" value="Unassembled WGS sequence"/>
</dbReference>
<accession>A0AAV0T8S1</accession>
<feature type="transmembrane region" description="Helical" evidence="5">
    <location>
        <begin position="515"/>
        <end position="538"/>
    </location>
</feature>
<comment type="caution">
    <text evidence="7">The sequence shown here is derived from an EMBL/GenBank/DDBJ whole genome shotgun (WGS) entry which is preliminary data.</text>
</comment>
<feature type="transmembrane region" description="Helical" evidence="5">
    <location>
        <begin position="397"/>
        <end position="415"/>
    </location>
</feature>
<name>A0AAV0T8S1_HYABA</name>
<evidence type="ECO:0000256" key="4">
    <source>
        <dbReference type="ARBA" id="ARBA00023136"/>
    </source>
</evidence>
<keyword evidence="3 5" id="KW-1133">Transmembrane helix</keyword>
<sequence>MAVSDETSHLLPPSPKQISYSTHVQRLRRASPGTKPVPVVAATAFDVESTSEQAELGTSVLRSFGQQPAASLLSLCRQLGRNCAVPFTLLMSAIGAGTLAVPYTFVLLSPIPATSVLCCVGLAMGYTADTLIDLQVSMAIESTASGVRQRLETYQHLAEKAGGKSLARLTGTLTAFAVFGACVGCVCVVKDMAPTVLAAVVAGFDQQTLDEQQHAVAIVVWLVVLVLVLPLGCLSDISTLRYSSYFGVAFSLYLVGAVAYRALVGGGGEADQVDAFASVPERETPLFWRISEVAGIYNFTFMLHLNVIPLLVQLVAAEGTRRQEVCDEEVDARGSAKAFVAVPILRDARKTMRMYLALAVSACVLLYAIFGVCAARIYGRQTQGNILLNLSSDRIMAVPRVAVLLTILLSFPLLFHPLRSLVLEMIAVCTSPSVEKKVDDERGREPRRVSQSVQAVVTVVLLGAQILCALRVPGLQVVFSFVGASILLMLCYLFPLVFYIQLAPWRSGRKERTRLILLLALAVVAVALSVAATLQLVVSV</sequence>
<reference evidence="7" key="1">
    <citation type="submission" date="2022-12" db="EMBL/GenBank/DDBJ databases">
        <authorList>
            <person name="Webb A."/>
        </authorList>
    </citation>
    <scope>NUCLEOTIDE SEQUENCE</scope>
    <source>
        <strain evidence="7">Hp1</strain>
    </source>
</reference>
<dbReference type="GO" id="GO:0016020">
    <property type="term" value="C:membrane"/>
    <property type="evidence" value="ECO:0007669"/>
    <property type="project" value="UniProtKB-SubCell"/>
</dbReference>
<feature type="transmembrane region" description="Helical" evidence="5">
    <location>
        <begin position="355"/>
        <end position="377"/>
    </location>
</feature>
<dbReference type="PANTHER" id="PTHR22950:SF652">
    <property type="entry name" value="TRANSMEMBRANE AMINO ACID TRANSPORTER FAMILY PROTEIN"/>
    <property type="match status" value="1"/>
</dbReference>
<proteinExistence type="predicted"/>
<comment type="subcellular location">
    <subcellularLocation>
        <location evidence="1">Membrane</location>
        <topology evidence="1">Multi-pass membrane protein</topology>
    </subcellularLocation>
</comment>
<keyword evidence="4 5" id="KW-0472">Membrane</keyword>
<evidence type="ECO:0000256" key="3">
    <source>
        <dbReference type="ARBA" id="ARBA00022989"/>
    </source>
</evidence>